<evidence type="ECO:0000256" key="1">
    <source>
        <dbReference type="ARBA" id="ARBA00001960"/>
    </source>
</evidence>
<dbReference type="RefSeq" id="WP_015068999.1">
    <property type="nucleotide sequence ID" value="NC_019395.1"/>
</dbReference>
<keyword evidence="8" id="KW-0677">Repeat</keyword>
<dbReference type="eggNOG" id="COG2132">
    <property type="taxonomic scope" value="Bacteria"/>
</dbReference>
<feature type="transmembrane region" description="Helical" evidence="14">
    <location>
        <begin position="366"/>
        <end position="386"/>
    </location>
</feature>
<feature type="region of interest" description="Disordered" evidence="13">
    <location>
        <begin position="1"/>
        <end position="26"/>
    </location>
</feature>
<dbReference type="STRING" id="1171373.PACID_02330"/>
<feature type="transmembrane region" description="Helical" evidence="14">
    <location>
        <begin position="98"/>
        <end position="116"/>
    </location>
</feature>
<feature type="binding site" description="type 1 copper site" evidence="12">
    <location>
        <position position="745"/>
    </location>
    <ligand>
        <name>Cu cation</name>
        <dbReference type="ChEBI" id="CHEBI:23378"/>
        <label>1</label>
    </ligand>
</feature>
<dbReference type="PANTHER" id="PTHR11709">
    <property type="entry name" value="MULTI-COPPER OXIDASE"/>
    <property type="match status" value="1"/>
</dbReference>
<feature type="domain" description="EfeO-type cupredoxin-like" evidence="16">
    <location>
        <begin position="516"/>
        <end position="579"/>
    </location>
</feature>
<feature type="domain" description="Plastocyanin-like" evidence="15">
    <location>
        <begin position="659"/>
        <end position="767"/>
    </location>
</feature>
<feature type="transmembrane region" description="Helical" evidence="14">
    <location>
        <begin position="234"/>
        <end position="254"/>
    </location>
</feature>
<dbReference type="Pfam" id="PF13473">
    <property type="entry name" value="Cupredoxin_1"/>
    <property type="match status" value="1"/>
</dbReference>
<keyword evidence="7 12" id="KW-0479">Metal-binding</keyword>
<dbReference type="InterPro" id="IPR008972">
    <property type="entry name" value="Cupredoxin"/>
</dbReference>
<dbReference type="InterPro" id="IPR001287">
    <property type="entry name" value="NO2-reductase_Cu"/>
</dbReference>
<sequence>MPEITSRPQEDPGRPAPKGSDRTRRSAWHRKASAPVSVWLVALLAVVIGGHWIPQQRWLLVHMVTLGVATTSILVWGQYFTESILHEKLAEPDRKRQVWRIRILNLGVLACCVGMVPSWPWVVVAGATVVGLAMCWYALDLGLQVRRALPGRFDATVRFYSAAACLLPLGAIAGAVMAFSPEEPWRTRLLMAHQGLNIMGFVGLTAVGTLVTLWPTVLRTKMQPTQDRNGRRALWIMCAAVLVMTVGSLAGWWWLEAAGVLAELAGLCVVGVDLVRCAMKKPPRDFPGYSMGAAVIWFAIWLGWLAATILIKRDHLLQEDITALTVPVVVGFLLQLLLGAMSYLMPMVMGGGPAIVRATNARMHTLGALRATATNAGLVIWALAAGTWTSRIGLGLAILGMAGFLPAMVAMVKTGVGMLRAKRAAAEQKAPVPAADRADHSPEGRSGAPEPGKAAPASKMRTPTNHPAPAPTAPASRRSFAEAAIGLGAALGAVAVGRRLDGDTSGSGSSGHVTATGRTTTVKISMKDMHYHPSAVEVPAGNRLVVQLHNADPEQTHDLYFPSGAASRRLAPGQSQTVDAGVISAPTQGWCTIVGHRSMGMELEVTVGGASASQNGSSAATSTRRKIDLTKAPGAGFRTRDARLPALLAGRDHTMTLTVTESTQEVAPGATIRAMTYNGRVMGPAIHARIGDTMDVHLVNRGSMGHSIDFHAGTVSPNAVMRTISPGASLDYRFTLHRSGVWLYHCSTMPMSSHIAAGMYGAVVVPPHDLARADREYLLVQSETYLDAANGKEVDADKIAAETPDLTMFNGHANQYVFAPLTAKVGERVRIWVLAAGPSRGISFHVVGTQFDTVFKEGAYLLRPDNAEGGGAQALDLASAQGGFVEMVFEEPGRYTFVNHSFVEMERGARGLIEVIS</sequence>
<dbReference type="Gene3D" id="2.60.40.420">
    <property type="entry name" value="Cupredoxins - blue copper proteins"/>
    <property type="match status" value="3"/>
</dbReference>
<dbReference type="CDD" id="cd04208">
    <property type="entry name" value="CuRO_2_CuNIR"/>
    <property type="match status" value="1"/>
</dbReference>
<feature type="transmembrane region" description="Helical" evidence="14">
    <location>
        <begin position="291"/>
        <end position="311"/>
    </location>
</feature>
<dbReference type="Pfam" id="PF07732">
    <property type="entry name" value="Cu-oxidase_3"/>
    <property type="match status" value="1"/>
</dbReference>
<dbReference type="HOGENOM" id="CLU_012480_0_0_11"/>
<feature type="transmembrane region" description="Helical" evidence="14">
    <location>
        <begin position="392"/>
        <end position="412"/>
    </location>
</feature>
<dbReference type="EC" id="1.7.2.1" evidence="5"/>
<proteinExistence type="inferred from homology"/>
<protein>
    <recommendedName>
        <fullName evidence="6">Copper-containing nitrite reductase</fullName>
        <ecNumber evidence="5">1.7.2.1</ecNumber>
    </recommendedName>
</protein>
<evidence type="ECO:0000313" key="17">
    <source>
        <dbReference type="EMBL" id="AFV88082.1"/>
    </source>
</evidence>
<evidence type="ECO:0000256" key="6">
    <source>
        <dbReference type="ARBA" id="ARBA00017290"/>
    </source>
</evidence>
<evidence type="ECO:0000256" key="4">
    <source>
        <dbReference type="ARBA" id="ARBA00011233"/>
    </source>
</evidence>
<evidence type="ECO:0000259" key="15">
    <source>
        <dbReference type="Pfam" id="PF07732"/>
    </source>
</evidence>
<evidence type="ECO:0000256" key="11">
    <source>
        <dbReference type="ARBA" id="ARBA00049340"/>
    </source>
</evidence>
<feature type="binding site" description="type 1 copper site" evidence="12">
    <location>
        <position position="759"/>
    </location>
    <ligand>
        <name>Cu cation</name>
        <dbReference type="ChEBI" id="CHEBI:23378"/>
        <label>1</label>
    </ligand>
</feature>
<evidence type="ECO:0000256" key="9">
    <source>
        <dbReference type="ARBA" id="ARBA00023002"/>
    </source>
</evidence>
<dbReference type="GO" id="GO:0005507">
    <property type="term" value="F:copper ion binding"/>
    <property type="evidence" value="ECO:0007669"/>
    <property type="project" value="InterPro"/>
</dbReference>
<dbReference type="AlphaFoldDB" id="K7S0I0"/>
<comment type="subunit">
    <text evidence="4">Homotrimer.</text>
</comment>
<dbReference type="Proteomes" id="UP000000214">
    <property type="component" value="Chromosome"/>
</dbReference>
<evidence type="ECO:0000256" key="8">
    <source>
        <dbReference type="ARBA" id="ARBA00022737"/>
    </source>
</evidence>
<evidence type="ECO:0000256" key="5">
    <source>
        <dbReference type="ARBA" id="ARBA00011882"/>
    </source>
</evidence>
<feature type="binding site" description="type 1 copper site" evidence="12">
    <location>
        <position position="711"/>
    </location>
    <ligand>
        <name>Cu cation</name>
        <dbReference type="ChEBI" id="CHEBI:23378"/>
        <label>1</label>
    </ligand>
</feature>
<dbReference type="GeneID" id="88084190"/>
<evidence type="ECO:0000256" key="12">
    <source>
        <dbReference type="PIRSR" id="PIRSR601287-1"/>
    </source>
</evidence>
<dbReference type="SUPFAM" id="SSF49503">
    <property type="entry name" value="Cupredoxins"/>
    <property type="match status" value="3"/>
</dbReference>
<evidence type="ECO:0000256" key="2">
    <source>
        <dbReference type="ARBA" id="ARBA00001973"/>
    </source>
</evidence>
<feature type="binding site" description="type 1 copper site" evidence="12">
    <location>
        <position position="754"/>
    </location>
    <ligand>
        <name>Cu cation</name>
        <dbReference type="ChEBI" id="CHEBI:23378"/>
        <label>1</label>
    </ligand>
</feature>
<evidence type="ECO:0000313" key="18">
    <source>
        <dbReference type="Proteomes" id="UP000000214"/>
    </source>
</evidence>
<evidence type="ECO:0000256" key="14">
    <source>
        <dbReference type="SAM" id="Phobius"/>
    </source>
</evidence>
<keyword evidence="9" id="KW-0560">Oxidoreductase</keyword>
<feature type="compositionally biased region" description="Basic and acidic residues" evidence="13">
    <location>
        <begin position="8"/>
        <end position="24"/>
    </location>
</feature>
<dbReference type="PATRIC" id="fig|1171373.8.peg.233"/>
<evidence type="ECO:0000256" key="7">
    <source>
        <dbReference type="ARBA" id="ARBA00022723"/>
    </source>
</evidence>
<evidence type="ECO:0000256" key="13">
    <source>
        <dbReference type="SAM" id="MobiDB-lite"/>
    </source>
</evidence>
<feature type="transmembrane region" description="Helical" evidence="14">
    <location>
        <begin position="122"/>
        <end position="139"/>
    </location>
</feature>
<dbReference type="InterPro" id="IPR045087">
    <property type="entry name" value="Cu-oxidase_fam"/>
</dbReference>
<keyword evidence="10 12" id="KW-0186">Copper</keyword>
<dbReference type="EMBL" id="CP003493">
    <property type="protein sequence ID" value="AFV88082.1"/>
    <property type="molecule type" value="Genomic_DNA"/>
</dbReference>
<organism evidence="17 18">
    <name type="scientific">Acidipropionibacterium acidipropionici (strain ATCC 4875 / DSM 20272 / JCM 6432 / NBRC 12425 / NCIMB 8070 / 4)</name>
    <name type="common">Propionibacterium acidipropionici</name>
    <dbReference type="NCBI Taxonomy" id="1171373"/>
    <lineage>
        <taxon>Bacteria</taxon>
        <taxon>Bacillati</taxon>
        <taxon>Actinomycetota</taxon>
        <taxon>Actinomycetes</taxon>
        <taxon>Propionibacteriales</taxon>
        <taxon>Propionibacteriaceae</taxon>
        <taxon>Acidipropionibacterium</taxon>
    </lineage>
</organism>
<feature type="binding site" description="type 1 copper site" evidence="12">
    <location>
        <position position="746"/>
    </location>
    <ligand>
        <name>Cu cation</name>
        <dbReference type="ChEBI" id="CHEBI:23378"/>
        <label>1</label>
    </ligand>
</feature>
<keyword evidence="14" id="KW-0812">Transmembrane</keyword>
<feature type="binding site" description="type 1 copper site" evidence="12">
    <location>
        <position position="706"/>
    </location>
    <ligand>
        <name>Cu cation</name>
        <dbReference type="ChEBI" id="CHEBI:23378"/>
        <label>1</label>
    </ligand>
</feature>
<dbReference type="InterPro" id="IPR028096">
    <property type="entry name" value="EfeO_Cupredoxin"/>
</dbReference>
<comment type="cofactor">
    <cofactor evidence="2 12">
        <name>Cu(2+)</name>
        <dbReference type="ChEBI" id="CHEBI:29036"/>
    </cofactor>
</comment>
<dbReference type="PANTHER" id="PTHR11709:SF394">
    <property type="entry name" value="FI03373P-RELATED"/>
    <property type="match status" value="1"/>
</dbReference>
<keyword evidence="14" id="KW-0472">Membrane</keyword>
<dbReference type="InterPro" id="IPR011707">
    <property type="entry name" value="Cu-oxidase-like_N"/>
</dbReference>
<comment type="catalytic activity">
    <reaction evidence="11">
        <text>nitric oxide + Fe(III)-[cytochrome c] + H2O = Fe(II)-[cytochrome c] + nitrite + 2 H(+)</text>
        <dbReference type="Rhea" id="RHEA:15233"/>
        <dbReference type="Rhea" id="RHEA-COMP:10350"/>
        <dbReference type="Rhea" id="RHEA-COMP:14399"/>
        <dbReference type="ChEBI" id="CHEBI:15377"/>
        <dbReference type="ChEBI" id="CHEBI:15378"/>
        <dbReference type="ChEBI" id="CHEBI:16301"/>
        <dbReference type="ChEBI" id="CHEBI:16480"/>
        <dbReference type="ChEBI" id="CHEBI:29033"/>
        <dbReference type="ChEBI" id="CHEBI:29034"/>
        <dbReference type="EC" id="1.7.2.1"/>
    </reaction>
</comment>
<accession>K7S0I0</accession>
<feature type="region of interest" description="Disordered" evidence="13">
    <location>
        <begin position="426"/>
        <end position="476"/>
    </location>
</feature>
<comment type="cofactor">
    <cofactor evidence="1 12">
        <name>Cu(+)</name>
        <dbReference type="ChEBI" id="CHEBI:49552"/>
    </cofactor>
</comment>
<feature type="transmembrane region" description="Helical" evidence="14">
    <location>
        <begin position="32"/>
        <end position="53"/>
    </location>
</feature>
<feature type="binding site" description="type 1 copper site" evidence="12">
    <location>
        <position position="900"/>
    </location>
    <ligand>
        <name>Cu cation</name>
        <dbReference type="ChEBI" id="CHEBI:23378"/>
        <label>1</label>
    </ligand>
</feature>
<reference evidence="17 18" key="1">
    <citation type="journal article" date="2012" name="BMC Genomics">
        <title>The genome sequence of Propionibacterium acidipropionici provides insights into its biotechnological and industrial potential.</title>
        <authorList>
            <person name="Parizzi L.P."/>
            <person name="Grassi M.C."/>
            <person name="Llerena L.A."/>
            <person name="Carazzolle M.F."/>
            <person name="Queiroz V.L."/>
            <person name="Lunardi I."/>
            <person name="Zeidler A.F."/>
            <person name="Teixeira P.J."/>
            <person name="Mieczkowski P."/>
            <person name="Rincones J."/>
            <person name="Pereira G.A."/>
        </authorList>
    </citation>
    <scope>NUCLEOTIDE SEQUENCE [LARGE SCALE GENOMIC DNA]</scope>
    <source>
        <strain evidence="18">ATCC 4875 / DSM 20272 / JCM 6432 / NBRC 12425 / NCIMB 8070</strain>
    </source>
</reference>
<feature type="transmembrane region" description="Helical" evidence="14">
    <location>
        <begin position="191"/>
        <end position="214"/>
    </location>
</feature>
<evidence type="ECO:0000256" key="10">
    <source>
        <dbReference type="ARBA" id="ARBA00023008"/>
    </source>
</evidence>
<feature type="transmembrane region" description="Helical" evidence="14">
    <location>
        <begin position="159"/>
        <end position="179"/>
    </location>
</feature>
<feature type="transmembrane region" description="Helical" evidence="14">
    <location>
        <begin position="323"/>
        <end position="345"/>
    </location>
</feature>
<gene>
    <name evidence="17" type="ordered locus">PACID_02330</name>
</gene>
<dbReference type="eggNOG" id="COG4454">
    <property type="taxonomic scope" value="Bacteria"/>
</dbReference>
<comment type="similarity">
    <text evidence="3">Belongs to the multicopper oxidase family.</text>
</comment>
<dbReference type="PRINTS" id="PR00695">
    <property type="entry name" value="CUNO2RDTASE"/>
</dbReference>
<dbReference type="KEGG" id="pbo:PACID_02330"/>
<dbReference type="CDD" id="cd11020">
    <property type="entry name" value="CuRO_1_CuNIR"/>
    <property type="match status" value="1"/>
</dbReference>
<evidence type="ECO:0000256" key="3">
    <source>
        <dbReference type="ARBA" id="ARBA00010609"/>
    </source>
</evidence>
<dbReference type="GO" id="GO:0050421">
    <property type="term" value="F:nitrite reductase (NO-forming) activity"/>
    <property type="evidence" value="ECO:0007669"/>
    <property type="project" value="UniProtKB-EC"/>
</dbReference>
<evidence type="ECO:0000259" key="16">
    <source>
        <dbReference type="Pfam" id="PF13473"/>
    </source>
</evidence>
<feature type="transmembrane region" description="Helical" evidence="14">
    <location>
        <begin position="59"/>
        <end position="77"/>
    </location>
</feature>
<name>K7S0I0_ACIA4</name>
<keyword evidence="14" id="KW-1133">Transmembrane helix</keyword>